<dbReference type="AlphaFoldDB" id="X6NZJ9"/>
<evidence type="ECO:0000259" key="4">
    <source>
        <dbReference type="Pfam" id="PF01207"/>
    </source>
</evidence>
<comment type="caution">
    <text evidence="5">The sequence shown here is derived from an EMBL/GenBank/DDBJ whole genome shotgun (WGS) entry which is preliminary data.</text>
</comment>
<organism evidence="5 6">
    <name type="scientific">Reticulomyxa filosa</name>
    <dbReference type="NCBI Taxonomy" id="46433"/>
    <lineage>
        <taxon>Eukaryota</taxon>
        <taxon>Sar</taxon>
        <taxon>Rhizaria</taxon>
        <taxon>Retaria</taxon>
        <taxon>Foraminifera</taxon>
        <taxon>Monothalamids</taxon>
        <taxon>Reticulomyxidae</taxon>
        <taxon>Reticulomyxa</taxon>
    </lineage>
</organism>
<dbReference type="Pfam" id="PF01207">
    <property type="entry name" value="Dus"/>
    <property type="match status" value="1"/>
</dbReference>
<dbReference type="GO" id="GO:0017150">
    <property type="term" value="F:tRNA dihydrouridine synthase activity"/>
    <property type="evidence" value="ECO:0007669"/>
    <property type="project" value="TreeGrafter"/>
</dbReference>
<keyword evidence="2" id="KW-0520">NAD</keyword>
<evidence type="ECO:0000313" key="6">
    <source>
        <dbReference type="Proteomes" id="UP000023152"/>
    </source>
</evidence>
<dbReference type="Proteomes" id="UP000023152">
    <property type="component" value="Unassembled WGS sequence"/>
</dbReference>
<evidence type="ECO:0000256" key="1">
    <source>
        <dbReference type="ARBA" id="ARBA00022857"/>
    </source>
</evidence>
<reference evidence="5 6" key="1">
    <citation type="journal article" date="2013" name="Curr. Biol.">
        <title>The Genome of the Foraminiferan Reticulomyxa filosa.</title>
        <authorList>
            <person name="Glockner G."/>
            <person name="Hulsmann N."/>
            <person name="Schleicher M."/>
            <person name="Noegel A.A."/>
            <person name="Eichinger L."/>
            <person name="Gallinger C."/>
            <person name="Pawlowski J."/>
            <person name="Sierra R."/>
            <person name="Euteneuer U."/>
            <person name="Pillet L."/>
            <person name="Moustafa A."/>
            <person name="Platzer M."/>
            <person name="Groth M."/>
            <person name="Szafranski K."/>
            <person name="Schliwa M."/>
        </authorList>
    </citation>
    <scope>NUCLEOTIDE SEQUENCE [LARGE SCALE GENOMIC DNA]</scope>
</reference>
<protein>
    <recommendedName>
        <fullName evidence="4">DUS-like FMN-binding domain-containing protein</fullName>
    </recommendedName>
</protein>
<accession>X6NZJ9</accession>
<feature type="domain" description="DUS-like FMN-binding" evidence="4">
    <location>
        <begin position="2"/>
        <end position="116"/>
    </location>
</feature>
<proteinExistence type="predicted"/>
<dbReference type="OrthoDB" id="272303at2759"/>
<feature type="region of interest" description="Disordered" evidence="3">
    <location>
        <begin position="246"/>
        <end position="301"/>
    </location>
</feature>
<evidence type="ECO:0000313" key="5">
    <source>
        <dbReference type="EMBL" id="ETO30722.1"/>
    </source>
</evidence>
<dbReference type="EMBL" id="ASPP01005342">
    <property type="protein sequence ID" value="ETO30722.1"/>
    <property type="molecule type" value="Genomic_DNA"/>
</dbReference>
<gene>
    <name evidence="5" type="ORF">RFI_06397</name>
</gene>
<feature type="compositionally biased region" description="Basic and acidic residues" evidence="3">
    <location>
        <begin position="246"/>
        <end position="257"/>
    </location>
</feature>
<keyword evidence="6" id="KW-1185">Reference proteome</keyword>
<dbReference type="SUPFAM" id="SSF51395">
    <property type="entry name" value="FMN-linked oxidoreductases"/>
    <property type="match status" value="1"/>
</dbReference>
<dbReference type="InterPro" id="IPR013785">
    <property type="entry name" value="Aldolase_TIM"/>
</dbReference>
<feature type="compositionally biased region" description="Polar residues" evidence="3">
    <location>
        <begin position="286"/>
        <end position="295"/>
    </location>
</feature>
<dbReference type="InterPro" id="IPR035587">
    <property type="entry name" value="DUS-like_FMN-bd"/>
</dbReference>
<sequence>MVTRLRDAGAAWLCVHGRTREQRKSETKQCNFEIIRVVKEHIRDIPIFANGGCETLEDVQKCLEYTKCDAYMAAESLLGNPAMLLSKEAQPHPLTITQDYIDMCKKYKSVTRHMIRGHVFKLLYRELAICTQVRRDVGCLREPYLYTVCDEIREHKKKIGEDNFDKLLQLTTRWYQRFRKDEDPPSEGDKTLLLEHIVAQIDALSEDTLTPSAVATIIHKYWDESNNCWNFAYLKKALREQVQNEHKKREEELKEESGGEESETGNATACEAMIMQSMFESDDNSSSEAEPTNLQDVVDLD</sequence>
<evidence type="ECO:0000256" key="2">
    <source>
        <dbReference type="ARBA" id="ARBA00023027"/>
    </source>
</evidence>
<dbReference type="Gene3D" id="3.20.20.70">
    <property type="entry name" value="Aldolase class I"/>
    <property type="match status" value="1"/>
</dbReference>
<evidence type="ECO:0000256" key="3">
    <source>
        <dbReference type="SAM" id="MobiDB-lite"/>
    </source>
</evidence>
<keyword evidence="1" id="KW-0521">NADP</keyword>
<name>X6NZJ9_RETFI</name>
<dbReference type="PANTHER" id="PTHR11082:SF5">
    <property type="entry name" value="TRNA-DIHYDROURIDINE(16_17) SYNTHASE [NAD(P)(+)]-LIKE"/>
    <property type="match status" value="1"/>
</dbReference>
<dbReference type="PANTHER" id="PTHR11082">
    <property type="entry name" value="TRNA-DIHYDROURIDINE SYNTHASE"/>
    <property type="match status" value="1"/>
</dbReference>